<dbReference type="Pfam" id="PF00582">
    <property type="entry name" value="Usp"/>
    <property type="match status" value="1"/>
</dbReference>
<protein>
    <submittedName>
        <fullName evidence="3">Universal stress protein</fullName>
    </submittedName>
</protein>
<evidence type="ECO:0000259" key="2">
    <source>
        <dbReference type="Pfam" id="PF00582"/>
    </source>
</evidence>
<comment type="similarity">
    <text evidence="1">Belongs to the universal stress protein A family.</text>
</comment>
<name>A0A8J6QNS0_9BACT</name>
<dbReference type="EMBL" id="JACWUN010000003">
    <property type="protein sequence ID" value="MBD1399806.1"/>
    <property type="molecule type" value="Genomic_DNA"/>
</dbReference>
<dbReference type="PRINTS" id="PR01438">
    <property type="entry name" value="UNVRSLSTRESS"/>
</dbReference>
<organism evidence="3 4">
    <name type="scientific">Pelovirga terrestris</name>
    <dbReference type="NCBI Taxonomy" id="2771352"/>
    <lineage>
        <taxon>Bacteria</taxon>
        <taxon>Pseudomonadati</taxon>
        <taxon>Thermodesulfobacteriota</taxon>
        <taxon>Desulfuromonadia</taxon>
        <taxon>Geobacterales</taxon>
        <taxon>Geobacteraceae</taxon>
        <taxon>Pelovirga</taxon>
    </lineage>
</organism>
<dbReference type="CDD" id="cd00293">
    <property type="entry name" value="USP-like"/>
    <property type="match status" value="1"/>
</dbReference>
<evidence type="ECO:0000313" key="4">
    <source>
        <dbReference type="Proteomes" id="UP000632828"/>
    </source>
</evidence>
<dbReference type="InterPro" id="IPR006015">
    <property type="entry name" value="Universal_stress_UspA"/>
</dbReference>
<accession>A0A8J6QNS0</accession>
<dbReference type="AlphaFoldDB" id="A0A8J6QNS0"/>
<dbReference type="SUPFAM" id="SSF52402">
    <property type="entry name" value="Adenine nucleotide alpha hydrolases-like"/>
    <property type="match status" value="1"/>
</dbReference>
<comment type="caution">
    <text evidence="3">The sequence shown here is derived from an EMBL/GenBank/DDBJ whole genome shotgun (WGS) entry which is preliminary data.</text>
</comment>
<dbReference type="PANTHER" id="PTHR46268">
    <property type="entry name" value="STRESS RESPONSE PROTEIN NHAX"/>
    <property type="match status" value="1"/>
</dbReference>
<sequence length="169" mass="18900">MEVRMKNILVARDLGKDSARVIRYALELGCKFHAQIYVLHVMPTVDASVMNMVSLAMGADKLAKFNKENEAELAAQTRKQLHELILEEAEYLEEEVAHPPKVEVHHGEPVPMILTMADSIDADLIVIGSHSKGRLEYAFLGSVAEKILRKSHRPVMIVPPNALKPTKKK</sequence>
<dbReference type="InterPro" id="IPR014729">
    <property type="entry name" value="Rossmann-like_a/b/a_fold"/>
</dbReference>
<dbReference type="RefSeq" id="WP_191154073.1">
    <property type="nucleotide sequence ID" value="NZ_JACWUN010000003.1"/>
</dbReference>
<dbReference type="Proteomes" id="UP000632828">
    <property type="component" value="Unassembled WGS sequence"/>
</dbReference>
<dbReference type="PANTHER" id="PTHR46268:SF6">
    <property type="entry name" value="UNIVERSAL STRESS PROTEIN UP12"/>
    <property type="match status" value="1"/>
</dbReference>
<dbReference type="Gene3D" id="3.40.50.620">
    <property type="entry name" value="HUPs"/>
    <property type="match status" value="1"/>
</dbReference>
<gene>
    <name evidence="3" type="ORF">ICT70_03900</name>
</gene>
<evidence type="ECO:0000313" key="3">
    <source>
        <dbReference type="EMBL" id="MBD1399806.1"/>
    </source>
</evidence>
<evidence type="ECO:0000256" key="1">
    <source>
        <dbReference type="ARBA" id="ARBA00008791"/>
    </source>
</evidence>
<feature type="domain" description="UspA" evidence="2">
    <location>
        <begin position="5"/>
        <end position="159"/>
    </location>
</feature>
<reference evidence="3" key="1">
    <citation type="submission" date="2020-09" db="EMBL/GenBank/DDBJ databases">
        <title>Pelobacter alkaliphilus sp. nov., a novel anaerobic arsenate-reducing bacterium from terrestrial mud volcano.</title>
        <authorList>
            <person name="Khomyakova M.A."/>
            <person name="Merkel A.Y."/>
            <person name="Slobodkin A.I."/>
        </authorList>
    </citation>
    <scope>NUCLEOTIDE SEQUENCE</scope>
    <source>
        <strain evidence="3">M08fum</strain>
    </source>
</reference>
<proteinExistence type="inferred from homology"/>
<keyword evidence="4" id="KW-1185">Reference proteome</keyword>
<dbReference type="InterPro" id="IPR006016">
    <property type="entry name" value="UspA"/>
</dbReference>